<organism evidence="1 2">
    <name type="scientific">Treponema phagedenis</name>
    <dbReference type="NCBI Taxonomy" id="162"/>
    <lineage>
        <taxon>Bacteria</taxon>
        <taxon>Pseudomonadati</taxon>
        <taxon>Spirochaetota</taxon>
        <taxon>Spirochaetia</taxon>
        <taxon>Spirochaetales</taxon>
        <taxon>Treponemataceae</taxon>
        <taxon>Treponema</taxon>
    </lineage>
</organism>
<dbReference type="EMBL" id="CDNC01000047">
    <property type="protein sequence ID" value="CEM62942.1"/>
    <property type="molecule type" value="Genomic_DNA"/>
</dbReference>
<proteinExistence type="predicted"/>
<gene>
    <name evidence="1" type="ORF">TPHV1_510009</name>
</gene>
<sequence length="55" mass="6175">MEACVRRTEGGEAFFQKCEAGSFLRAQNSAKTAEATAEPVVRRRFVSIQLRQDAR</sequence>
<keyword evidence="2" id="KW-1185">Reference proteome</keyword>
<evidence type="ECO:0000313" key="2">
    <source>
        <dbReference type="Proteomes" id="UP000042527"/>
    </source>
</evidence>
<dbReference type="Proteomes" id="UP000042527">
    <property type="component" value="Unassembled WGS sequence"/>
</dbReference>
<evidence type="ECO:0000313" key="1">
    <source>
        <dbReference type="EMBL" id="CEM62942.1"/>
    </source>
</evidence>
<accession>A0A0B7GZ82</accession>
<protein>
    <submittedName>
        <fullName evidence="1">Uncharacterized protein</fullName>
    </submittedName>
</protein>
<name>A0A0B7GZ82_TREPH</name>
<reference evidence="2" key="1">
    <citation type="submission" date="2015-01" db="EMBL/GenBank/DDBJ databases">
        <authorList>
            <person name="Manzoor Shahid"/>
            <person name="Zubair Saima"/>
        </authorList>
    </citation>
    <scope>NUCLEOTIDE SEQUENCE [LARGE SCALE GENOMIC DNA]</scope>
    <source>
        <strain evidence="2">V1</strain>
    </source>
</reference>
<dbReference type="AlphaFoldDB" id="A0A0B7GZ82"/>